<gene>
    <name evidence="1" type="ORF">JYU34_003044</name>
</gene>
<reference evidence="1 2" key="1">
    <citation type="submission" date="2021-06" db="EMBL/GenBank/DDBJ databases">
        <title>A haploid diamondback moth (Plutella xylostella L.) genome assembly resolves 31 chromosomes and identifies a diamide resistance mutation.</title>
        <authorList>
            <person name="Ward C.M."/>
            <person name="Perry K.D."/>
            <person name="Baker G."/>
            <person name="Powis K."/>
            <person name="Heckel D.G."/>
            <person name="Baxter S.W."/>
        </authorList>
    </citation>
    <scope>NUCLEOTIDE SEQUENCE [LARGE SCALE GENOMIC DNA]</scope>
    <source>
        <strain evidence="1 2">LV</strain>
        <tissue evidence="1">Single pupa</tissue>
    </source>
</reference>
<organism evidence="1 2">
    <name type="scientific">Plutella xylostella</name>
    <name type="common">Diamondback moth</name>
    <name type="synonym">Plutella maculipennis</name>
    <dbReference type="NCBI Taxonomy" id="51655"/>
    <lineage>
        <taxon>Eukaryota</taxon>
        <taxon>Metazoa</taxon>
        <taxon>Ecdysozoa</taxon>
        <taxon>Arthropoda</taxon>
        <taxon>Hexapoda</taxon>
        <taxon>Insecta</taxon>
        <taxon>Pterygota</taxon>
        <taxon>Neoptera</taxon>
        <taxon>Endopterygota</taxon>
        <taxon>Lepidoptera</taxon>
        <taxon>Glossata</taxon>
        <taxon>Ditrysia</taxon>
        <taxon>Yponomeutoidea</taxon>
        <taxon>Plutellidae</taxon>
        <taxon>Plutella</taxon>
    </lineage>
</organism>
<name>A0ABQ7QZ40_PLUXY</name>
<dbReference type="EMBL" id="JAHIBW010000005">
    <property type="protein sequence ID" value="KAG7310290.1"/>
    <property type="molecule type" value="Genomic_DNA"/>
</dbReference>
<sequence length="84" mass="9237">MAGPLWPLWRGPGPAPPSRFLREAPATDPAGRCLPMMTVPTQTGRTVARVARTTASAALRPVPARFRHVREVYFGEEVLELVIM</sequence>
<protein>
    <submittedName>
        <fullName evidence="1">Uncharacterized protein</fullName>
    </submittedName>
</protein>
<accession>A0ABQ7QZ40</accession>
<evidence type="ECO:0000313" key="1">
    <source>
        <dbReference type="EMBL" id="KAG7310290.1"/>
    </source>
</evidence>
<dbReference type="Proteomes" id="UP000823941">
    <property type="component" value="Chromosome 5"/>
</dbReference>
<proteinExistence type="predicted"/>
<comment type="caution">
    <text evidence="1">The sequence shown here is derived from an EMBL/GenBank/DDBJ whole genome shotgun (WGS) entry which is preliminary data.</text>
</comment>
<keyword evidence="2" id="KW-1185">Reference proteome</keyword>
<evidence type="ECO:0000313" key="2">
    <source>
        <dbReference type="Proteomes" id="UP000823941"/>
    </source>
</evidence>